<evidence type="ECO:0000313" key="3">
    <source>
        <dbReference type="Proteomes" id="UP000675881"/>
    </source>
</evidence>
<proteinExistence type="predicted"/>
<keyword evidence="3" id="KW-1185">Reference proteome</keyword>
<dbReference type="AlphaFoldDB" id="A0A7R8CPI3"/>
<reference evidence="2" key="1">
    <citation type="submission" date="2021-02" db="EMBL/GenBank/DDBJ databases">
        <authorList>
            <person name="Bekaert M."/>
        </authorList>
    </citation>
    <scope>NUCLEOTIDE SEQUENCE</scope>
    <source>
        <strain evidence="2">IoA-00</strain>
    </source>
</reference>
<dbReference type="Proteomes" id="UP000675881">
    <property type="component" value="Chromosome 3"/>
</dbReference>
<gene>
    <name evidence="2" type="ORF">LSAA_7903</name>
</gene>
<evidence type="ECO:0000313" key="2">
    <source>
        <dbReference type="EMBL" id="CAF2886102.1"/>
    </source>
</evidence>
<sequence>MCLVNFKITYLLNWKKMNDRPDSVITTSSIVSNSSGSEEEPPLPVPLLLSSLPSSTPTLYAMSGLYTNNSSKPHLVKTNSTPPSTHPTPPKEHGSSAQEDQLLFFSQDSASLQSTSKTFNHSVVKSKKTLPASASINGVSSSSFSHSSGVGVSGLPSSANCHRRQASTPVQLSLYNGAVGGGNSAVKKAAYHPGHRRSHSHGHHRFPSACTHHHHSNHRRTGSSVIETLQTFSCGSTEHCYERENSLALFLENLKKEQQSR</sequence>
<feature type="region of interest" description="Disordered" evidence="1">
    <location>
        <begin position="189"/>
        <end position="222"/>
    </location>
</feature>
<dbReference type="OrthoDB" id="6376174at2759"/>
<dbReference type="EMBL" id="HG994582">
    <property type="protein sequence ID" value="CAF2886102.1"/>
    <property type="molecule type" value="Genomic_DNA"/>
</dbReference>
<feature type="region of interest" description="Disordered" evidence="1">
    <location>
        <begin position="135"/>
        <end position="164"/>
    </location>
</feature>
<accession>A0A7R8CPI3</accession>
<feature type="region of interest" description="Disordered" evidence="1">
    <location>
        <begin position="70"/>
        <end position="97"/>
    </location>
</feature>
<feature type="compositionally biased region" description="Low complexity" evidence="1">
    <location>
        <begin position="135"/>
        <end position="158"/>
    </location>
</feature>
<organism evidence="2 3">
    <name type="scientific">Lepeophtheirus salmonis</name>
    <name type="common">Salmon louse</name>
    <name type="synonym">Caligus salmonis</name>
    <dbReference type="NCBI Taxonomy" id="72036"/>
    <lineage>
        <taxon>Eukaryota</taxon>
        <taxon>Metazoa</taxon>
        <taxon>Ecdysozoa</taxon>
        <taxon>Arthropoda</taxon>
        <taxon>Crustacea</taxon>
        <taxon>Multicrustacea</taxon>
        <taxon>Hexanauplia</taxon>
        <taxon>Copepoda</taxon>
        <taxon>Siphonostomatoida</taxon>
        <taxon>Caligidae</taxon>
        <taxon>Lepeophtheirus</taxon>
    </lineage>
</organism>
<evidence type="ECO:0000256" key="1">
    <source>
        <dbReference type="SAM" id="MobiDB-lite"/>
    </source>
</evidence>
<protein>
    <submittedName>
        <fullName evidence="2">(salmon louse) hypothetical protein</fullName>
    </submittedName>
</protein>
<feature type="compositionally biased region" description="Basic residues" evidence="1">
    <location>
        <begin position="189"/>
        <end position="221"/>
    </location>
</feature>
<name>A0A7R8CPI3_LEPSM</name>